<protein>
    <submittedName>
        <fullName evidence="2">Uncharacterized protein</fullName>
    </submittedName>
</protein>
<evidence type="ECO:0000256" key="1">
    <source>
        <dbReference type="SAM" id="Phobius"/>
    </source>
</evidence>
<dbReference type="Proteomes" id="UP000762676">
    <property type="component" value="Unassembled WGS sequence"/>
</dbReference>
<keyword evidence="1" id="KW-0472">Membrane</keyword>
<keyword evidence="1" id="KW-0812">Transmembrane</keyword>
<sequence>MTHCPASTSQTMEQLDSGHCDVWSPPATDLSTRHRKTPTRKFTSCKRLCSDGISSSYLLQHSGNTRTQLQRTKISSGFSEPGYQSTRDVESVDTLGLVLKPPPRHQLLRPVDISNGCAIESITHSRSIRSSRPSTSSWLRQLPVWALLFWLATTAVVVGAVKDDAVPVDGKYCSRNVLQFWDLFVLYVTDDPVDKTVHSA</sequence>
<keyword evidence="1" id="KW-1133">Transmembrane helix</keyword>
<evidence type="ECO:0000313" key="2">
    <source>
        <dbReference type="EMBL" id="GFS15048.1"/>
    </source>
</evidence>
<dbReference type="EMBL" id="BMAT01006563">
    <property type="protein sequence ID" value="GFS15048.1"/>
    <property type="molecule type" value="Genomic_DNA"/>
</dbReference>
<proteinExistence type="predicted"/>
<dbReference type="AlphaFoldDB" id="A0AAV4IWZ6"/>
<evidence type="ECO:0000313" key="3">
    <source>
        <dbReference type="Proteomes" id="UP000762676"/>
    </source>
</evidence>
<comment type="caution">
    <text evidence="2">The sequence shown here is derived from an EMBL/GenBank/DDBJ whole genome shotgun (WGS) entry which is preliminary data.</text>
</comment>
<accession>A0AAV4IWZ6</accession>
<keyword evidence="3" id="KW-1185">Reference proteome</keyword>
<feature type="transmembrane region" description="Helical" evidence="1">
    <location>
        <begin position="142"/>
        <end position="161"/>
    </location>
</feature>
<reference evidence="2 3" key="1">
    <citation type="journal article" date="2021" name="Elife">
        <title>Chloroplast acquisition without the gene transfer in kleptoplastic sea slugs, Plakobranchus ocellatus.</title>
        <authorList>
            <person name="Maeda T."/>
            <person name="Takahashi S."/>
            <person name="Yoshida T."/>
            <person name="Shimamura S."/>
            <person name="Takaki Y."/>
            <person name="Nagai Y."/>
            <person name="Toyoda A."/>
            <person name="Suzuki Y."/>
            <person name="Arimoto A."/>
            <person name="Ishii H."/>
            <person name="Satoh N."/>
            <person name="Nishiyama T."/>
            <person name="Hasebe M."/>
            <person name="Maruyama T."/>
            <person name="Minagawa J."/>
            <person name="Obokata J."/>
            <person name="Shigenobu S."/>
        </authorList>
    </citation>
    <scope>NUCLEOTIDE SEQUENCE [LARGE SCALE GENOMIC DNA]</scope>
</reference>
<organism evidence="2 3">
    <name type="scientific">Elysia marginata</name>
    <dbReference type="NCBI Taxonomy" id="1093978"/>
    <lineage>
        <taxon>Eukaryota</taxon>
        <taxon>Metazoa</taxon>
        <taxon>Spiralia</taxon>
        <taxon>Lophotrochozoa</taxon>
        <taxon>Mollusca</taxon>
        <taxon>Gastropoda</taxon>
        <taxon>Heterobranchia</taxon>
        <taxon>Euthyneura</taxon>
        <taxon>Panpulmonata</taxon>
        <taxon>Sacoglossa</taxon>
        <taxon>Placobranchoidea</taxon>
        <taxon>Plakobranchidae</taxon>
        <taxon>Elysia</taxon>
    </lineage>
</organism>
<name>A0AAV4IWZ6_9GAST</name>
<gene>
    <name evidence="2" type="ORF">ElyMa_003177500</name>
</gene>